<comment type="caution">
    <text evidence="3">The sequence shown here is derived from an EMBL/GenBank/DDBJ whole genome shotgun (WGS) entry which is preliminary data.</text>
</comment>
<keyword evidence="1" id="KW-0175">Coiled coil</keyword>
<dbReference type="InterPro" id="IPR023238">
    <property type="entry name" value="FAM175"/>
</dbReference>
<organism evidence="3 4">
    <name type="scientific">Pleodorina starrii</name>
    <dbReference type="NCBI Taxonomy" id="330485"/>
    <lineage>
        <taxon>Eukaryota</taxon>
        <taxon>Viridiplantae</taxon>
        <taxon>Chlorophyta</taxon>
        <taxon>core chlorophytes</taxon>
        <taxon>Chlorophyceae</taxon>
        <taxon>CS clade</taxon>
        <taxon>Chlamydomonadales</taxon>
        <taxon>Volvocaceae</taxon>
        <taxon>Pleodorina</taxon>
    </lineage>
</organism>
<evidence type="ECO:0000313" key="4">
    <source>
        <dbReference type="Proteomes" id="UP001165080"/>
    </source>
</evidence>
<dbReference type="GO" id="GO:0031593">
    <property type="term" value="F:polyubiquitin modification-dependent protein binding"/>
    <property type="evidence" value="ECO:0007669"/>
    <property type="project" value="TreeGrafter"/>
</dbReference>
<evidence type="ECO:0000313" key="3">
    <source>
        <dbReference type="EMBL" id="GLC59852.1"/>
    </source>
</evidence>
<feature type="region of interest" description="Disordered" evidence="2">
    <location>
        <begin position="118"/>
        <end position="137"/>
    </location>
</feature>
<dbReference type="AlphaFoldDB" id="A0A9W6BX25"/>
<dbReference type="EMBL" id="BRXU01000030">
    <property type="protein sequence ID" value="GLC59852.1"/>
    <property type="molecule type" value="Genomic_DNA"/>
</dbReference>
<accession>A0A9W6BX25</accession>
<name>A0A9W6BX25_9CHLO</name>
<dbReference type="GO" id="GO:0005634">
    <property type="term" value="C:nucleus"/>
    <property type="evidence" value="ECO:0007669"/>
    <property type="project" value="TreeGrafter"/>
</dbReference>
<sequence>MSIEAVPNMLLKVTVHGASLATILYAVTAGGAPCDGLIYGETVTTTIQHLRDDDDMATTTESRAALTASICCAATCSFYDEAGELREPVLEELTAAQPAPLLGWLSYRPAPSCTTTATAAASAGPAPSSSSSSCSSGSWLRPSMRESAVTLALLRRQLARHGGRQAVLLLLVSTGDSHNGATLTWQFRCFQARLATSSGEMLLEPLELQTLNLGGHTGLGAYQQLNAATALAGPSPASSTSALSAQQQHAVQVSFSSAAAPSALGGAAAPPGCGHGYDAAAAAAGLVAGAREQARAVRQHCEALLGGLHELCERAEAGEAAVAELRRRRDALVAQLARRR</sequence>
<evidence type="ECO:0000256" key="2">
    <source>
        <dbReference type="SAM" id="MobiDB-lite"/>
    </source>
</evidence>
<keyword evidence="4" id="KW-1185">Reference proteome</keyword>
<gene>
    <name evidence="3" type="primary">PLEST011323</name>
    <name evidence="3" type="ORF">PLESTB_001542800</name>
</gene>
<proteinExistence type="predicted"/>
<feature type="coiled-coil region" evidence="1">
    <location>
        <begin position="308"/>
        <end position="335"/>
    </location>
</feature>
<protein>
    <submittedName>
        <fullName evidence="3">Uncharacterized protein</fullName>
    </submittedName>
</protein>
<dbReference type="Proteomes" id="UP001165080">
    <property type="component" value="Unassembled WGS sequence"/>
</dbReference>
<evidence type="ECO:0000256" key="1">
    <source>
        <dbReference type="SAM" id="Coils"/>
    </source>
</evidence>
<reference evidence="3 4" key="1">
    <citation type="journal article" date="2023" name="Commun. Biol.">
        <title>Reorganization of the ancestral sex-determining regions during the evolution of trioecy in Pleodorina starrii.</title>
        <authorList>
            <person name="Takahashi K."/>
            <person name="Suzuki S."/>
            <person name="Kawai-Toyooka H."/>
            <person name="Yamamoto K."/>
            <person name="Hamaji T."/>
            <person name="Ootsuki R."/>
            <person name="Yamaguchi H."/>
            <person name="Kawachi M."/>
            <person name="Higashiyama T."/>
            <person name="Nozaki H."/>
        </authorList>
    </citation>
    <scope>NUCLEOTIDE SEQUENCE [LARGE SCALE GENOMIC DNA]</scope>
    <source>
        <strain evidence="3 4">NIES-4479</strain>
    </source>
</reference>
<dbReference type="PANTHER" id="PTHR31728">
    <property type="entry name" value="ABRAXAS FAMILY MEMBER"/>
    <property type="match status" value="1"/>
</dbReference>
<dbReference type="PANTHER" id="PTHR31728:SF5">
    <property type="entry name" value="OS07G0540200 PROTEIN"/>
    <property type="match status" value="1"/>
</dbReference>
<dbReference type="Pfam" id="PF21125">
    <property type="entry name" value="MPN_2A_DUB_like"/>
    <property type="match status" value="1"/>
</dbReference>